<proteinExistence type="predicted"/>
<dbReference type="Gene3D" id="1.10.287.470">
    <property type="entry name" value="Helix hairpin bin"/>
    <property type="match status" value="1"/>
</dbReference>
<organism evidence="5 6">
    <name type="scientific">Aquimarina intermedia</name>
    <dbReference type="NCBI Taxonomy" id="350814"/>
    <lineage>
        <taxon>Bacteria</taxon>
        <taxon>Pseudomonadati</taxon>
        <taxon>Bacteroidota</taxon>
        <taxon>Flavobacteriia</taxon>
        <taxon>Flavobacteriales</taxon>
        <taxon>Flavobacteriaceae</taxon>
        <taxon>Aquimarina</taxon>
    </lineage>
</organism>
<keyword evidence="6" id="KW-1185">Reference proteome</keyword>
<comment type="caution">
    <text evidence="5">The sequence shown here is derived from an EMBL/GenBank/DDBJ whole genome shotgun (WGS) entry which is preliminary data.</text>
</comment>
<feature type="domain" description="Multidrug resistance protein MdtA-like C-terminal permuted SH3" evidence="4">
    <location>
        <begin position="372"/>
        <end position="429"/>
    </location>
</feature>
<dbReference type="InterPro" id="IPR058627">
    <property type="entry name" value="MdtA-like_C"/>
</dbReference>
<dbReference type="PANTHER" id="PTHR32347">
    <property type="entry name" value="EFFLUX SYSTEM COMPONENT YKNX-RELATED"/>
    <property type="match status" value="1"/>
</dbReference>
<evidence type="ECO:0000256" key="1">
    <source>
        <dbReference type="ARBA" id="ARBA00004196"/>
    </source>
</evidence>
<sequence length="440" mass="50550">MFFCEWYACCHTQLQILIYNQYYHKMDKKIEKKKITAKKILVWGMLSLIVVFILYLTISANSKSTVKIEYDKLSVATVKKLPFQEYIIEMGEVVPNRTFYLDAVEGGNIINVFKESGAIVKKGMPILELENANLKLNVLSQENSLNEQINRVRTTRLQLDQNFLAQKTALAEIENFLHVQKPKFYRDSILFNKGIISKQEFEKTQADYRYNLKRKQFTNESFKKDSASRVLQLEQLRSSERNMIENLSGVKQILDNLIVKAPIDGQLYTGQLQEGQNINKGERIGQVDVLGTYKVRVPIDEIYLSRIKKGLNAKTDINGESYLLTVRYIYPTVENGEFMVDMEFINEVPEGVISGQSLRLRIELGQSSEELAIPVGGFYNNTGGNWLFVLNEGTNEAEKRTIELGKKNIEYYQVLSGLEVGEKVIISSYDSFGDNERIVW</sequence>
<dbReference type="InterPro" id="IPR050465">
    <property type="entry name" value="UPF0194_transport"/>
</dbReference>
<dbReference type="PANTHER" id="PTHR32347:SF23">
    <property type="entry name" value="BLL5650 PROTEIN"/>
    <property type="match status" value="1"/>
</dbReference>
<dbReference type="EMBL" id="VNHU01000004">
    <property type="protein sequence ID" value="TYP74338.1"/>
    <property type="molecule type" value="Genomic_DNA"/>
</dbReference>
<dbReference type="Proteomes" id="UP000324376">
    <property type="component" value="Unassembled WGS sequence"/>
</dbReference>
<dbReference type="Pfam" id="PF25967">
    <property type="entry name" value="RND-MFP_C"/>
    <property type="match status" value="1"/>
</dbReference>
<reference evidence="5 6" key="1">
    <citation type="submission" date="2019-07" db="EMBL/GenBank/DDBJ databases">
        <title>Genomic Encyclopedia of Archaeal and Bacterial Type Strains, Phase II (KMG-II): from individual species to whole genera.</title>
        <authorList>
            <person name="Goeker M."/>
        </authorList>
    </citation>
    <scope>NUCLEOTIDE SEQUENCE [LARGE SCALE GENOMIC DNA]</scope>
    <source>
        <strain evidence="5 6">DSM 17527</strain>
    </source>
</reference>
<dbReference type="Gene3D" id="2.40.50.100">
    <property type="match status" value="1"/>
</dbReference>
<dbReference type="AlphaFoldDB" id="A0A5S5C6W0"/>
<keyword evidence="3" id="KW-0812">Transmembrane</keyword>
<evidence type="ECO:0000259" key="4">
    <source>
        <dbReference type="Pfam" id="PF25967"/>
    </source>
</evidence>
<keyword evidence="2" id="KW-0175">Coiled coil</keyword>
<evidence type="ECO:0000313" key="5">
    <source>
        <dbReference type="EMBL" id="TYP74338.1"/>
    </source>
</evidence>
<protein>
    <submittedName>
        <fullName evidence="5">HlyD family secretion protein</fullName>
    </submittedName>
</protein>
<keyword evidence="3" id="KW-1133">Transmembrane helix</keyword>
<dbReference type="Gene3D" id="2.40.420.20">
    <property type="match status" value="1"/>
</dbReference>
<evidence type="ECO:0000313" key="6">
    <source>
        <dbReference type="Proteomes" id="UP000324376"/>
    </source>
</evidence>
<comment type="subcellular location">
    <subcellularLocation>
        <location evidence="1">Cell envelope</location>
    </subcellularLocation>
</comment>
<gene>
    <name evidence="5" type="ORF">BD809_104158</name>
</gene>
<evidence type="ECO:0000256" key="3">
    <source>
        <dbReference type="SAM" id="Phobius"/>
    </source>
</evidence>
<accession>A0A5S5C6W0</accession>
<dbReference type="GO" id="GO:0030313">
    <property type="term" value="C:cell envelope"/>
    <property type="evidence" value="ECO:0007669"/>
    <property type="project" value="UniProtKB-SubCell"/>
</dbReference>
<keyword evidence="3" id="KW-0472">Membrane</keyword>
<dbReference type="Gene3D" id="2.40.30.170">
    <property type="match status" value="1"/>
</dbReference>
<feature type="transmembrane region" description="Helical" evidence="3">
    <location>
        <begin position="40"/>
        <end position="58"/>
    </location>
</feature>
<evidence type="ECO:0000256" key="2">
    <source>
        <dbReference type="ARBA" id="ARBA00023054"/>
    </source>
</evidence>
<name>A0A5S5C6W0_9FLAO</name>